<name>A0A7L9R3M8_PENCE</name>
<organism evidence="3">
    <name type="scientific">Penaeus chinensis</name>
    <name type="common">Fleshy prawn</name>
    <name type="synonym">Fenneropenaeus chinensis</name>
    <dbReference type="NCBI Taxonomy" id="139456"/>
    <lineage>
        <taxon>Eukaryota</taxon>
        <taxon>Metazoa</taxon>
        <taxon>Ecdysozoa</taxon>
        <taxon>Arthropoda</taxon>
        <taxon>Crustacea</taxon>
        <taxon>Multicrustacea</taxon>
        <taxon>Malacostraca</taxon>
        <taxon>Eumalacostraca</taxon>
        <taxon>Eucarida</taxon>
        <taxon>Decapoda</taxon>
        <taxon>Dendrobranchiata</taxon>
        <taxon>Penaeoidea</taxon>
        <taxon>Penaeidae</taxon>
        <taxon>Penaeus</taxon>
    </lineage>
</organism>
<dbReference type="EMBL" id="MT375591">
    <property type="protein sequence ID" value="QOL09976.1"/>
    <property type="molecule type" value="mRNA"/>
</dbReference>
<dbReference type="PROSITE" id="PS51390">
    <property type="entry name" value="WAP"/>
    <property type="match status" value="1"/>
</dbReference>
<feature type="chain" id="PRO_5029445909" evidence="1">
    <location>
        <begin position="16"/>
        <end position="126"/>
    </location>
</feature>
<gene>
    <name evidence="3" type="primary">CruIb-1</name>
</gene>
<accession>A0A7L9R3M8</accession>
<proteinExistence type="evidence at transcript level"/>
<reference evidence="3" key="1">
    <citation type="journal article" date="2020" name="Mar. Drugs">
        <title>Molecular and Functional Diversity of Crustin-Like Genes in the Shrimp Litopenaeus vannamei.</title>
        <authorList>
            <person name="Li S."/>
            <person name="Lv X."/>
            <person name="Yu Y."/>
            <person name="Zhang X."/>
            <person name="Li F."/>
        </authorList>
    </citation>
    <scope>NUCLEOTIDE SEQUENCE</scope>
    <source>
        <tissue evidence="3">Epidermis</tissue>
    </source>
</reference>
<dbReference type="GO" id="GO:0005576">
    <property type="term" value="C:extracellular region"/>
    <property type="evidence" value="ECO:0007669"/>
    <property type="project" value="InterPro"/>
</dbReference>
<dbReference type="PROSITE" id="PS51257">
    <property type="entry name" value="PROKAR_LIPOPROTEIN"/>
    <property type="match status" value="1"/>
</dbReference>
<dbReference type="InterPro" id="IPR008197">
    <property type="entry name" value="WAP_dom"/>
</dbReference>
<evidence type="ECO:0000313" key="3">
    <source>
        <dbReference type="EMBL" id="QOL09976.1"/>
    </source>
</evidence>
<dbReference type="SUPFAM" id="SSF57256">
    <property type="entry name" value="Elafin-like"/>
    <property type="match status" value="1"/>
</dbReference>
<dbReference type="Gene3D" id="4.10.75.10">
    <property type="entry name" value="Elafin-like"/>
    <property type="match status" value="1"/>
</dbReference>
<dbReference type="GO" id="GO:0030414">
    <property type="term" value="F:peptidase inhibitor activity"/>
    <property type="evidence" value="ECO:0007669"/>
    <property type="project" value="InterPro"/>
</dbReference>
<dbReference type="InterPro" id="IPR036645">
    <property type="entry name" value="Elafin-like_sf"/>
</dbReference>
<feature type="signal peptide" evidence="1">
    <location>
        <begin position="1"/>
        <end position="15"/>
    </location>
</feature>
<evidence type="ECO:0000256" key="1">
    <source>
        <dbReference type="SAM" id="SignalP"/>
    </source>
</evidence>
<protein>
    <submittedName>
        <fullName evidence="3">Type Ib crustin cruIb-1</fullName>
    </submittedName>
</protein>
<sequence>MRVIVLALMVAASSACRYYCRTPEDVAYCCDGGKDYRHPETHDGDCPEVRSSCPRFGTNRPDVCPHDGACAPHSKCCFDVCLGHHTCKLAVTPTYTVTPPITLPTTKTPINIAIYARNKVNQGGRP</sequence>
<dbReference type="OrthoDB" id="6358465at2759"/>
<dbReference type="AlphaFoldDB" id="A0A7L9R3M8"/>
<feature type="domain" description="WAP" evidence="2">
    <location>
        <begin position="39"/>
        <end position="91"/>
    </location>
</feature>
<evidence type="ECO:0000259" key="2">
    <source>
        <dbReference type="PROSITE" id="PS51390"/>
    </source>
</evidence>
<keyword evidence="1" id="KW-0732">Signal</keyword>